<keyword evidence="7 10" id="KW-0808">Transferase</keyword>
<dbReference type="GO" id="GO:0004553">
    <property type="term" value="F:hydrolase activity, hydrolyzing O-glycosyl compounds"/>
    <property type="evidence" value="ECO:0007669"/>
    <property type="project" value="InterPro"/>
</dbReference>
<keyword evidence="14" id="KW-1185">Reference proteome</keyword>
<feature type="active site" description="Proton donor" evidence="10 11">
    <location>
        <position position="463"/>
    </location>
</feature>
<dbReference type="UniPathway" id="UPA00164"/>
<dbReference type="SUPFAM" id="SSF51445">
    <property type="entry name" value="(Trans)glycosidases"/>
    <property type="match status" value="1"/>
</dbReference>
<evidence type="ECO:0000256" key="5">
    <source>
        <dbReference type="ARBA" id="ARBA00022600"/>
    </source>
</evidence>
<dbReference type="EC" id="2.4.1.18" evidence="10"/>
<organism evidence="13 14">
    <name type="scientific">Roseobacter ponti</name>
    <dbReference type="NCBI Taxonomy" id="1891787"/>
    <lineage>
        <taxon>Bacteria</taxon>
        <taxon>Pseudomonadati</taxon>
        <taxon>Pseudomonadota</taxon>
        <taxon>Alphaproteobacteria</taxon>
        <taxon>Rhodobacterales</taxon>
        <taxon>Roseobacteraceae</taxon>
        <taxon>Roseobacter</taxon>
    </lineage>
</organism>
<dbReference type="SMART" id="SM00642">
    <property type="entry name" value="Aamy"/>
    <property type="match status" value="1"/>
</dbReference>
<name>A0A858SS50_9RHOB</name>
<evidence type="ECO:0000313" key="14">
    <source>
        <dbReference type="Proteomes" id="UP000503308"/>
    </source>
</evidence>
<dbReference type="InterPro" id="IPR006048">
    <property type="entry name" value="A-amylase/branching_C"/>
</dbReference>
<dbReference type="SUPFAM" id="SSF51011">
    <property type="entry name" value="Glycosyl hydrolase domain"/>
    <property type="match status" value="1"/>
</dbReference>
<dbReference type="RefSeq" id="WP_169640936.1">
    <property type="nucleotide sequence ID" value="NZ_CP048788.1"/>
</dbReference>
<dbReference type="InterPro" id="IPR004193">
    <property type="entry name" value="Glyco_hydro_13_N"/>
</dbReference>
<dbReference type="Gene3D" id="2.60.40.10">
    <property type="entry name" value="Immunoglobulins"/>
    <property type="match status" value="2"/>
</dbReference>
<comment type="catalytic activity">
    <reaction evidence="1 10">
        <text>Transfers a segment of a (1-&gt;4)-alpha-D-glucan chain to a primary hydroxy group in a similar glucan chain.</text>
        <dbReference type="EC" id="2.4.1.18"/>
    </reaction>
</comment>
<evidence type="ECO:0000256" key="9">
    <source>
        <dbReference type="ARBA" id="ARBA00023277"/>
    </source>
</evidence>
<dbReference type="InterPro" id="IPR044143">
    <property type="entry name" value="GlgB_N_E_set_prok"/>
</dbReference>
<evidence type="ECO:0000256" key="11">
    <source>
        <dbReference type="PIRSR" id="PIRSR000463-1"/>
    </source>
</evidence>
<dbReference type="InterPro" id="IPR006407">
    <property type="entry name" value="GlgB"/>
</dbReference>
<dbReference type="SUPFAM" id="SSF81296">
    <property type="entry name" value="E set domains"/>
    <property type="match status" value="2"/>
</dbReference>
<evidence type="ECO:0000259" key="12">
    <source>
        <dbReference type="SMART" id="SM00642"/>
    </source>
</evidence>
<evidence type="ECO:0000256" key="3">
    <source>
        <dbReference type="ARBA" id="ARBA00004964"/>
    </source>
</evidence>
<evidence type="ECO:0000256" key="10">
    <source>
        <dbReference type="HAMAP-Rule" id="MF_00685"/>
    </source>
</evidence>
<dbReference type="AlphaFoldDB" id="A0A858SS50"/>
<dbReference type="InterPro" id="IPR054169">
    <property type="entry name" value="GlgB_N"/>
</dbReference>
<evidence type="ECO:0000256" key="6">
    <source>
        <dbReference type="ARBA" id="ARBA00022676"/>
    </source>
</evidence>
<comment type="pathway">
    <text evidence="3 10">Glycan biosynthesis; glycogen biosynthesis.</text>
</comment>
<dbReference type="InterPro" id="IPR014756">
    <property type="entry name" value="Ig_E-set"/>
</dbReference>
<dbReference type="EMBL" id="CP048788">
    <property type="protein sequence ID" value="QJF51719.1"/>
    <property type="molecule type" value="Genomic_DNA"/>
</dbReference>
<dbReference type="PANTHER" id="PTHR43651">
    <property type="entry name" value="1,4-ALPHA-GLUCAN-BRANCHING ENZYME"/>
    <property type="match status" value="1"/>
</dbReference>
<proteinExistence type="inferred from homology"/>
<dbReference type="GO" id="GO:0003844">
    <property type="term" value="F:1,4-alpha-glucan branching enzyme activity"/>
    <property type="evidence" value="ECO:0007669"/>
    <property type="project" value="UniProtKB-UniRule"/>
</dbReference>
<dbReference type="PIRSF" id="PIRSF000463">
    <property type="entry name" value="GlgB"/>
    <property type="match status" value="1"/>
</dbReference>
<evidence type="ECO:0000256" key="8">
    <source>
        <dbReference type="ARBA" id="ARBA00023056"/>
    </source>
</evidence>
<accession>A0A858SS50</accession>
<dbReference type="GO" id="GO:0005829">
    <property type="term" value="C:cytosol"/>
    <property type="evidence" value="ECO:0007669"/>
    <property type="project" value="TreeGrafter"/>
</dbReference>
<dbReference type="Pfam" id="PF02806">
    <property type="entry name" value="Alpha-amylase_C"/>
    <property type="match status" value="1"/>
</dbReference>
<evidence type="ECO:0000256" key="4">
    <source>
        <dbReference type="ARBA" id="ARBA00009000"/>
    </source>
</evidence>
<reference evidence="13 14" key="1">
    <citation type="submission" date="2020-02" db="EMBL/GenBank/DDBJ databases">
        <title>Genome sequence of Roseobacter ponti.</title>
        <authorList>
            <person name="Hollensteiner J."/>
            <person name="Schneider D."/>
            <person name="Poehlein A."/>
            <person name="Daniel R."/>
        </authorList>
    </citation>
    <scope>NUCLEOTIDE SEQUENCE [LARGE SCALE GENOMIC DNA]</scope>
    <source>
        <strain evidence="13 14">DSM 106830</strain>
    </source>
</reference>
<dbReference type="FunFam" id="2.60.40.1180:FF:000002">
    <property type="entry name" value="1,4-alpha-glucan branching enzyme GlgB"/>
    <property type="match status" value="1"/>
</dbReference>
<sequence length="731" mass="81704">MSLSDHDKHELLAGRHADPFSVLGLHEVDGKLTLRVFVPGASDVAAVDVKTGRKIVALAAVEDAPGLFEGVAARRKKPFEYHLTVGADGHSWIADDPYRFGPVMGELDEHLIGEGAHRRLWEVLGAHVMTHQGVAGTHFAVWAPNAMRVSVIGDFNAWDGRRNPMRRRGATGVWEIFTPGVGDGEIYKYEILDANGTLMPQKADPVGFGSEHPPRTGSVVRETGGYTWRDDAWMSRRGAVQRFDKPISVYEVHLGSWRRVPEEGNRPLSYREHAEQLVGYARDLGFTHLELMPVSEFPFDGSWGYQPVGLFAPTIRHGTFDEFRAFVDACHAADIGLILDWVPGHFPEDPHGLGRFDGTALYEHADRREGFHPDWNTLVYNYGRAEVANYLIANALYWLEEHHIDGLRVDAVASMLYRDYSRKEGEWVPNKHGGRENLEAIDFMRNMNTAAYGESDGVMTIAEESTAFPGVSAPADAGGLGFGFKWNMGWMNDTLSYMSEDPVHRKFHHSKMTFGLHYAFSENFILPLSHDEVVHGKGSLLARMPGEGGDKFANLRAYYGFMWGHPGKKLLFMGGEFAQPAEWNHDSSLDWHLLDHHNHKGMQSLVRDLNRFYTTTPALYELDAKPEGFEWVEEDNADESVLVWLRKGRGDTPPVLVVSNFTPVERPARRIGVPEPGRWAERINTNAEAYGGDGRGNMGGVHSEEIAASGRPVSVTVTLPPLTTLFFELER</sequence>
<dbReference type="FunFam" id="3.20.20.80:FF:000003">
    <property type="entry name" value="1,4-alpha-glucan branching enzyme GlgB"/>
    <property type="match status" value="1"/>
</dbReference>
<dbReference type="InterPro" id="IPR017853">
    <property type="entry name" value="GH"/>
</dbReference>
<dbReference type="Gene3D" id="3.20.20.80">
    <property type="entry name" value="Glycosidases"/>
    <property type="match status" value="1"/>
</dbReference>
<dbReference type="PANTHER" id="PTHR43651:SF3">
    <property type="entry name" value="1,4-ALPHA-GLUCAN-BRANCHING ENZYME"/>
    <property type="match status" value="1"/>
</dbReference>
<dbReference type="Pfam" id="PF22019">
    <property type="entry name" value="GlgB_N"/>
    <property type="match status" value="1"/>
</dbReference>
<evidence type="ECO:0000256" key="2">
    <source>
        <dbReference type="ARBA" id="ARBA00002953"/>
    </source>
</evidence>
<dbReference type="NCBIfam" id="NF003811">
    <property type="entry name" value="PRK05402.1"/>
    <property type="match status" value="1"/>
</dbReference>
<keyword evidence="5 10" id="KW-0321">Glycogen metabolism</keyword>
<dbReference type="HAMAP" id="MF_00685">
    <property type="entry name" value="GlgB"/>
    <property type="match status" value="1"/>
</dbReference>
<gene>
    <name evidence="10 13" type="primary">glgB</name>
    <name evidence="13" type="ORF">G3256_11370</name>
</gene>
<dbReference type="KEGG" id="rpon:G3256_11370"/>
<dbReference type="CDD" id="cd11322">
    <property type="entry name" value="AmyAc_Glg_BE"/>
    <property type="match status" value="1"/>
</dbReference>
<feature type="domain" description="Glycosyl hydrolase family 13 catalytic" evidence="12">
    <location>
        <begin position="251"/>
        <end position="609"/>
    </location>
</feature>
<comment type="similarity">
    <text evidence="4 10">Belongs to the glycosyl hydrolase 13 family. GlgB subfamily.</text>
</comment>
<dbReference type="NCBIfam" id="NF008967">
    <property type="entry name" value="PRK12313.1"/>
    <property type="match status" value="1"/>
</dbReference>
<dbReference type="Pfam" id="PF02922">
    <property type="entry name" value="CBM_48"/>
    <property type="match status" value="1"/>
</dbReference>
<dbReference type="NCBIfam" id="TIGR01515">
    <property type="entry name" value="branching_enzym"/>
    <property type="match status" value="1"/>
</dbReference>
<keyword evidence="9 10" id="KW-0119">Carbohydrate metabolism</keyword>
<dbReference type="InterPro" id="IPR037439">
    <property type="entry name" value="Branching_enzy"/>
</dbReference>
<comment type="function">
    <text evidence="2 10">Catalyzes the formation of the alpha-1,6-glucosidic linkages in glycogen by scission of a 1,4-alpha-linked oligosaccharide from growing alpha-1,4-glucan chains and the subsequent attachment of the oligosaccharide to the alpha-1,6 position.</text>
</comment>
<keyword evidence="6 10" id="KW-0328">Glycosyltransferase</keyword>
<dbReference type="GO" id="GO:0043169">
    <property type="term" value="F:cation binding"/>
    <property type="evidence" value="ECO:0007669"/>
    <property type="project" value="InterPro"/>
</dbReference>
<feature type="active site" description="Nucleophile" evidence="10 11">
    <location>
        <position position="410"/>
    </location>
</feature>
<dbReference type="InterPro" id="IPR013780">
    <property type="entry name" value="Glyco_hydro_b"/>
</dbReference>
<comment type="subunit">
    <text evidence="10">Monomer.</text>
</comment>
<protein>
    <recommendedName>
        <fullName evidence="10">1,4-alpha-glucan branching enzyme GlgB</fullName>
        <ecNumber evidence="10">2.4.1.18</ecNumber>
    </recommendedName>
    <alternativeName>
        <fullName evidence="10">1,4-alpha-D-glucan:1,4-alpha-D-glucan 6-glucosyl-transferase</fullName>
    </alternativeName>
    <alternativeName>
        <fullName evidence="10">Alpha-(1-&gt;4)-glucan branching enzyme</fullName>
    </alternativeName>
    <alternativeName>
        <fullName evidence="10">Glycogen branching enzyme</fullName>
        <shortName evidence="10">BE</shortName>
    </alternativeName>
</protein>
<dbReference type="Gene3D" id="2.60.40.1180">
    <property type="entry name" value="Golgi alpha-mannosidase II"/>
    <property type="match status" value="1"/>
</dbReference>
<dbReference type="FunFam" id="2.60.40.10:FF:000169">
    <property type="entry name" value="1,4-alpha-glucan branching enzyme GlgB"/>
    <property type="match status" value="1"/>
</dbReference>
<dbReference type="InterPro" id="IPR006047">
    <property type="entry name" value="GH13_cat_dom"/>
</dbReference>
<dbReference type="InterPro" id="IPR013783">
    <property type="entry name" value="Ig-like_fold"/>
</dbReference>
<dbReference type="Proteomes" id="UP000503308">
    <property type="component" value="Chromosome"/>
</dbReference>
<keyword evidence="8 10" id="KW-0320">Glycogen biosynthesis</keyword>
<evidence type="ECO:0000313" key="13">
    <source>
        <dbReference type="EMBL" id="QJF51719.1"/>
    </source>
</evidence>
<dbReference type="CDD" id="cd02855">
    <property type="entry name" value="E_set_GBE_prok_N"/>
    <property type="match status" value="1"/>
</dbReference>
<dbReference type="GO" id="GO:0005978">
    <property type="term" value="P:glycogen biosynthetic process"/>
    <property type="evidence" value="ECO:0007669"/>
    <property type="project" value="UniProtKB-UniRule"/>
</dbReference>
<evidence type="ECO:0000256" key="7">
    <source>
        <dbReference type="ARBA" id="ARBA00022679"/>
    </source>
</evidence>
<evidence type="ECO:0000256" key="1">
    <source>
        <dbReference type="ARBA" id="ARBA00000826"/>
    </source>
</evidence>